<dbReference type="EMBL" id="VSSQ01093808">
    <property type="protein sequence ID" value="MPN38524.1"/>
    <property type="molecule type" value="Genomic_DNA"/>
</dbReference>
<accession>A0A645HQW3</accession>
<organism evidence="1">
    <name type="scientific">bioreactor metagenome</name>
    <dbReference type="NCBI Taxonomy" id="1076179"/>
    <lineage>
        <taxon>unclassified sequences</taxon>
        <taxon>metagenomes</taxon>
        <taxon>ecological metagenomes</taxon>
    </lineage>
</organism>
<name>A0A645HQW3_9ZZZZ</name>
<gene>
    <name evidence="1" type="ORF">SDC9_186048</name>
</gene>
<reference evidence="1" key="1">
    <citation type="submission" date="2019-08" db="EMBL/GenBank/DDBJ databases">
        <authorList>
            <person name="Kucharzyk K."/>
            <person name="Murdoch R.W."/>
            <person name="Higgins S."/>
            <person name="Loffler F."/>
        </authorList>
    </citation>
    <scope>NUCLEOTIDE SEQUENCE</scope>
</reference>
<comment type="caution">
    <text evidence="1">The sequence shown here is derived from an EMBL/GenBank/DDBJ whole genome shotgun (WGS) entry which is preliminary data.</text>
</comment>
<dbReference type="AlphaFoldDB" id="A0A645HQW3"/>
<proteinExistence type="predicted"/>
<evidence type="ECO:0000313" key="1">
    <source>
        <dbReference type="EMBL" id="MPN38524.1"/>
    </source>
</evidence>
<sequence>MGSIWFGKRVAAIVAVRPGSVAEFLPRKAAADHFPCDVTVIGYKKRPRYLIDIEGDSCQDG</sequence>
<protein>
    <submittedName>
        <fullName evidence="1">Uncharacterized protein</fullName>
    </submittedName>
</protein>